<accession>A0ABT9P9F7</accession>
<evidence type="ECO:0000313" key="2">
    <source>
        <dbReference type="EMBL" id="MDP9829329.1"/>
    </source>
</evidence>
<gene>
    <name evidence="2" type="ORF">J2S57_005078</name>
</gene>
<feature type="region of interest" description="Disordered" evidence="1">
    <location>
        <begin position="1"/>
        <end position="23"/>
    </location>
</feature>
<dbReference type="EMBL" id="JAUSQZ010000001">
    <property type="protein sequence ID" value="MDP9829329.1"/>
    <property type="molecule type" value="Genomic_DNA"/>
</dbReference>
<name>A0ABT9P9F7_9ACTN</name>
<evidence type="ECO:0000313" key="3">
    <source>
        <dbReference type="Proteomes" id="UP001235712"/>
    </source>
</evidence>
<comment type="caution">
    <text evidence="2">The sequence shown here is derived from an EMBL/GenBank/DDBJ whole genome shotgun (WGS) entry which is preliminary data.</text>
</comment>
<evidence type="ECO:0000256" key="1">
    <source>
        <dbReference type="SAM" id="MobiDB-lite"/>
    </source>
</evidence>
<dbReference type="Proteomes" id="UP001235712">
    <property type="component" value="Unassembled WGS sequence"/>
</dbReference>
<sequence>MSIFSRYIGRHHPDHVPAADAAGADPFERLADRREIKTLTPAEAEADRDAVMNAVFDGQGAA</sequence>
<protein>
    <submittedName>
        <fullName evidence="2">Uncharacterized protein</fullName>
    </submittedName>
</protein>
<proteinExistence type="predicted"/>
<dbReference type="RefSeq" id="WP_307247419.1">
    <property type="nucleotide sequence ID" value="NZ_JAUSQZ010000001.1"/>
</dbReference>
<reference evidence="2 3" key="1">
    <citation type="submission" date="2023-07" db="EMBL/GenBank/DDBJ databases">
        <title>Sequencing the genomes of 1000 actinobacteria strains.</title>
        <authorList>
            <person name="Klenk H.-P."/>
        </authorList>
    </citation>
    <scope>NUCLEOTIDE SEQUENCE [LARGE SCALE GENOMIC DNA]</scope>
    <source>
        <strain evidence="2 3">DSM 44388</strain>
    </source>
</reference>
<organism evidence="2 3">
    <name type="scientific">Kineosporia succinea</name>
    <dbReference type="NCBI Taxonomy" id="84632"/>
    <lineage>
        <taxon>Bacteria</taxon>
        <taxon>Bacillati</taxon>
        <taxon>Actinomycetota</taxon>
        <taxon>Actinomycetes</taxon>
        <taxon>Kineosporiales</taxon>
        <taxon>Kineosporiaceae</taxon>
        <taxon>Kineosporia</taxon>
    </lineage>
</organism>
<keyword evidence="3" id="KW-1185">Reference proteome</keyword>